<comment type="caution">
    <text evidence="2">The sequence shown here is derived from an EMBL/GenBank/DDBJ whole genome shotgun (WGS) entry which is preliminary data.</text>
</comment>
<evidence type="ECO:0000256" key="1">
    <source>
        <dbReference type="SAM" id="Phobius"/>
    </source>
</evidence>
<dbReference type="EMBL" id="SJPJ01000002">
    <property type="protein sequence ID" value="TWT76312.1"/>
    <property type="molecule type" value="Genomic_DNA"/>
</dbReference>
<gene>
    <name evidence="2" type="ORF">CA13_68050</name>
</gene>
<dbReference type="Proteomes" id="UP000315010">
    <property type="component" value="Unassembled WGS sequence"/>
</dbReference>
<dbReference type="RefSeq" id="WP_146404103.1">
    <property type="nucleotide sequence ID" value="NZ_SJPJ01000002.1"/>
</dbReference>
<proteinExistence type="predicted"/>
<feature type="transmembrane region" description="Helical" evidence="1">
    <location>
        <begin position="155"/>
        <end position="176"/>
    </location>
</feature>
<dbReference type="AlphaFoldDB" id="A0A5C5YN05"/>
<sequence>MSFAYAAGSPKVLTTSATDGMKQLGLRLRRLLDGGITRAAIPMMNTAINRASLTGRTELGILYTPTIWLTCYNRHSGYQTCLHLDLASIGTMRDHHSSPSSVSKKRTAPASVQPVLRSRMLPRISFRFVFVLTTFAAIIYAIARSAGSGVALAKAVIVALAVPAICFGLFVILFLLSWAVSAIWYEANTEDTLQGSPFAEGQLPPQILPPRENQV</sequence>
<keyword evidence="1" id="KW-0812">Transmembrane</keyword>
<name>A0A5C5YN05_9BACT</name>
<feature type="transmembrane region" description="Helical" evidence="1">
    <location>
        <begin position="124"/>
        <end position="143"/>
    </location>
</feature>
<dbReference type="OrthoDB" id="291342at2"/>
<keyword evidence="1" id="KW-1133">Transmembrane helix</keyword>
<keyword evidence="1" id="KW-0472">Membrane</keyword>
<protein>
    <submittedName>
        <fullName evidence="2">Uncharacterized protein</fullName>
    </submittedName>
</protein>
<evidence type="ECO:0000313" key="3">
    <source>
        <dbReference type="Proteomes" id="UP000315010"/>
    </source>
</evidence>
<accession>A0A5C5YN05</accession>
<reference evidence="2 3" key="1">
    <citation type="submission" date="2019-02" db="EMBL/GenBank/DDBJ databases">
        <title>Deep-cultivation of Planctomycetes and their phenomic and genomic characterization uncovers novel biology.</title>
        <authorList>
            <person name="Wiegand S."/>
            <person name="Jogler M."/>
            <person name="Boedeker C."/>
            <person name="Pinto D."/>
            <person name="Vollmers J."/>
            <person name="Rivas-Marin E."/>
            <person name="Kohn T."/>
            <person name="Peeters S.H."/>
            <person name="Heuer A."/>
            <person name="Rast P."/>
            <person name="Oberbeckmann S."/>
            <person name="Bunk B."/>
            <person name="Jeske O."/>
            <person name="Meyerdierks A."/>
            <person name="Storesund J.E."/>
            <person name="Kallscheuer N."/>
            <person name="Luecker S."/>
            <person name="Lage O.M."/>
            <person name="Pohl T."/>
            <person name="Merkel B.J."/>
            <person name="Hornburger P."/>
            <person name="Mueller R.-W."/>
            <person name="Bruemmer F."/>
            <person name="Labrenz M."/>
            <person name="Spormann A.M."/>
            <person name="Op Den Camp H."/>
            <person name="Overmann J."/>
            <person name="Amann R."/>
            <person name="Jetten M.S.M."/>
            <person name="Mascher T."/>
            <person name="Medema M.H."/>
            <person name="Devos D.P."/>
            <person name="Kaster A.-K."/>
            <person name="Ovreas L."/>
            <person name="Rohde M."/>
            <person name="Galperin M.Y."/>
            <person name="Jogler C."/>
        </authorList>
    </citation>
    <scope>NUCLEOTIDE SEQUENCE [LARGE SCALE GENOMIC DNA]</scope>
    <source>
        <strain evidence="2 3">CA13</strain>
    </source>
</reference>
<evidence type="ECO:0000313" key="2">
    <source>
        <dbReference type="EMBL" id="TWT76312.1"/>
    </source>
</evidence>
<organism evidence="2 3">
    <name type="scientific">Novipirellula herctigrandis</name>
    <dbReference type="NCBI Taxonomy" id="2527986"/>
    <lineage>
        <taxon>Bacteria</taxon>
        <taxon>Pseudomonadati</taxon>
        <taxon>Planctomycetota</taxon>
        <taxon>Planctomycetia</taxon>
        <taxon>Pirellulales</taxon>
        <taxon>Pirellulaceae</taxon>
        <taxon>Novipirellula</taxon>
    </lineage>
</organism>
<keyword evidence="3" id="KW-1185">Reference proteome</keyword>